<feature type="compositionally biased region" description="Pro residues" evidence="13">
    <location>
        <begin position="475"/>
        <end position="485"/>
    </location>
</feature>
<evidence type="ECO:0000256" key="11">
    <source>
        <dbReference type="ARBA" id="ARBA00048336"/>
    </source>
</evidence>
<evidence type="ECO:0000256" key="13">
    <source>
        <dbReference type="SAM" id="MobiDB-lite"/>
    </source>
</evidence>
<dbReference type="GeneTree" id="ENSGT00940000154115"/>
<dbReference type="CDD" id="cd07416">
    <property type="entry name" value="MPP_PP2B"/>
    <property type="match status" value="1"/>
</dbReference>
<evidence type="ECO:0000256" key="10">
    <source>
        <dbReference type="ARBA" id="ARBA00047761"/>
    </source>
</evidence>
<dbReference type="InterPro" id="IPR043360">
    <property type="entry name" value="PP2B"/>
</dbReference>
<evidence type="ECO:0000256" key="8">
    <source>
        <dbReference type="ARBA" id="ARBA00022912"/>
    </source>
</evidence>
<reference evidence="15" key="2">
    <citation type="submission" date="2025-08" db="UniProtKB">
        <authorList>
            <consortium name="Ensembl"/>
        </authorList>
    </citation>
    <scope>IDENTIFICATION</scope>
</reference>
<dbReference type="Gene3D" id="3.60.21.10">
    <property type="match status" value="1"/>
</dbReference>
<dbReference type="InterPro" id="IPR006186">
    <property type="entry name" value="Ser/Thr-sp_prot-phosphatase"/>
</dbReference>
<evidence type="ECO:0000256" key="5">
    <source>
        <dbReference type="ARBA" id="ARBA00022801"/>
    </source>
</evidence>
<dbReference type="PANTHER" id="PTHR45673">
    <property type="entry name" value="SERINE/THREONINE-PROTEIN PHOSPHATASE 2B CATALYTIC SUBUNIT 1-RELATED"/>
    <property type="match status" value="1"/>
</dbReference>
<comment type="cofactor">
    <cofactor evidence="1">
        <name>Zn(2+)</name>
        <dbReference type="ChEBI" id="CHEBI:29105"/>
    </cofactor>
</comment>
<dbReference type="InterPro" id="IPR029052">
    <property type="entry name" value="Metallo-depent_PP-like"/>
</dbReference>
<keyword evidence="9" id="KW-0408">Iron</keyword>
<name>H2YPV6_CIOSA</name>
<evidence type="ECO:0000256" key="6">
    <source>
        <dbReference type="ARBA" id="ARBA00022833"/>
    </source>
</evidence>
<protein>
    <recommendedName>
        <fullName evidence="12">Serine/threonine-protein phosphatase</fullName>
        <ecNumber evidence="12">3.1.3.16</ecNumber>
    </recommendedName>
</protein>
<comment type="catalytic activity">
    <reaction evidence="10">
        <text>O-phospho-L-seryl-[protein] + H2O = L-seryl-[protein] + phosphate</text>
        <dbReference type="Rhea" id="RHEA:20629"/>
        <dbReference type="Rhea" id="RHEA-COMP:9863"/>
        <dbReference type="Rhea" id="RHEA-COMP:11604"/>
        <dbReference type="ChEBI" id="CHEBI:15377"/>
        <dbReference type="ChEBI" id="CHEBI:29999"/>
        <dbReference type="ChEBI" id="CHEBI:43474"/>
        <dbReference type="ChEBI" id="CHEBI:83421"/>
        <dbReference type="EC" id="3.1.3.16"/>
    </reaction>
</comment>
<evidence type="ECO:0000256" key="9">
    <source>
        <dbReference type="ARBA" id="ARBA00023004"/>
    </source>
</evidence>
<accession>H2YPV6</accession>
<dbReference type="GO" id="GO:0097720">
    <property type="term" value="P:calcineurin-mediated signaling"/>
    <property type="evidence" value="ECO:0007669"/>
    <property type="project" value="InterPro"/>
</dbReference>
<evidence type="ECO:0000313" key="16">
    <source>
        <dbReference type="Proteomes" id="UP000007875"/>
    </source>
</evidence>
<dbReference type="GO" id="GO:0046872">
    <property type="term" value="F:metal ion binding"/>
    <property type="evidence" value="ECO:0007669"/>
    <property type="project" value="UniProtKB-KW"/>
</dbReference>
<feature type="domain" description="Serine/threonine specific protein phosphatases" evidence="14">
    <location>
        <begin position="126"/>
        <end position="131"/>
    </location>
</feature>
<feature type="region of interest" description="Disordered" evidence="13">
    <location>
        <begin position="465"/>
        <end position="485"/>
    </location>
</feature>
<dbReference type="InterPro" id="IPR041751">
    <property type="entry name" value="MPP_PP2B"/>
</dbReference>
<evidence type="ECO:0000256" key="2">
    <source>
        <dbReference type="ARBA" id="ARBA00001965"/>
    </source>
</evidence>
<reference evidence="15" key="3">
    <citation type="submission" date="2025-09" db="UniProtKB">
        <authorList>
            <consortium name="Ensembl"/>
        </authorList>
    </citation>
    <scope>IDENTIFICATION</scope>
</reference>
<dbReference type="SMART" id="SM00156">
    <property type="entry name" value="PP2Ac"/>
    <property type="match status" value="1"/>
</dbReference>
<dbReference type="AlphaFoldDB" id="H2YPV6"/>
<keyword evidence="6" id="KW-0862">Zinc</keyword>
<dbReference type="InterPro" id="IPR004843">
    <property type="entry name" value="Calcineurin-like_PHP"/>
</dbReference>
<comment type="cofactor">
    <cofactor evidence="2">
        <name>Fe(3+)</name>
        <dbReference type="ChEBI" id="CHEBI:29034"/>
    </cofactor>
</comment>
<evidence type="ECO:0000256" key="1">
    <source>
        <dbReference type="ARBA" id="ARBA00001947"/>
    </source>
</evidence>
<dbReference type="PRINTS" id="PR00114">
    <property type="entry name" value="STPHPHTASE"/>
</dbReference>
<keyword evidence="7" id="KW-0112">Calmodulin-binding</keyword>
<dbReference type="EC" id="3.1.3.16" evidence="12"/>
<comment type="catalytic activity">
    <reaction evidence="11 12">
        <text>O-phospho-L-threonyl-[protein] + H2O = L-threonyl-[protein] + phosphate</text>
        <dbReference type="Rhea" id="RHEA:47004"/>
        <dbReference type="Rhea" id="RHEA-COMP:11060"/>
        <dbReference type="Rhea" id="RHEA-COMP:11605"/>
        <dbReference type="ChEBI" id="CHEBI:15377"/>
        <dbReference type="ChEBI" id="CHEBI:30013"/>
        <dbReference type="ChEBI" id="CHEBI:43474"/>
        <dbReference type="ChEBI" id="CHEBI:61977"/>
        <dbReference type="EC" id="3.1.3.16"/>
    </reaction>
</comment>
<evidence type="ECO:0000256" key="12">
    <source>
        <dbReference type="RuleBase" id="RU004273"/>
    </source>
</evidence>
<dbReference type="Proteomes" id="UP000007875">
    <property type="component" value="Unassembled WGS sequence"/>
</dbReference>
<organism evidence="15 16">
    <name type="scientific">Ciona savignyi</name>
    <name type="common">Pacific transparent sea squirt</name>
    <dbReference type="NCBI Taxonomy" id="51511"/>
    <lineage>
        <taxon>Eukaryota</taxon>
        <taxon>Metazoa</taxon>
        <taxon>Chordata</taxon>
        <taxon>Tunicata</taxon>
        <taxon>Ascidiacea</taxon>
        <taxon>Phlebobranchia</taxon>
        <taxon>Cionidae</taxon>
        <taxon>Ciona</taxon>
    </lineage>
</organism>
<dbReference type="GO" id="GO:0033192">
    <property type="term" value="F:calmodulin-dependent protein phosphatase activity"/>
    <property type="evidence" value="ECO:0007669"/>
    <property type="project" value="InterPro"/>
</dbReference>
<dbReference type="GO" id="GO:0005516">
    <property type="term" value="F:calmodulin binding"/>
    <property type="evidence" value="ECO:0007669"/>
    <property type="project" value="UniProtKB-KW"/>
</dbReference>
<keyword evidence="16" id="KW-1185">Reference proteome</keyword>
<dbReference type="Pfam" id="PF00149">
    <property type="entry name" value="Metallophos"/>
    <property type="match status" value="1"/>
</dbReference>
<evidence type="ECO:0000313" key="15">
    <source>
        <dbReference type="Ensembl" id="ENSCSAVP00000007364.1"/>
    </source>
</evidence>
<evidence type="ECO:0000256" key="4">
    <source>
        <dbReference type="ARBA" id="ARBA00022723"/>
    </source>
</evidence>
<dbReference type="FunFam" id="3.60.21.10:FF:000278">
    <property type="entry name" value="Protein CBG07490"/>
    <property type="match status" value="1"/>
</dbReference>
<dbReference type="PROSITE" id="PS00125">
    <property type="entry name" value="SER_THR_PHOSPHATASE"/>
    <property type="match status" value="1"/>
</dbReference>
<keyword evidence="8" id="KW-0904">Protein phosphatase</keyword>
<evidence type="ECO:0000259" key="14">
    <source>
        <dbReference type="PROSITE" id="PS00125"/>
    </source>
</evidence>
<keyword evidence="4" id="KW-0479">Metal-binding</keyword>
<reference evidence="16" key="1">
    <citation type="submission" date="2003-08" db="EMBL/GenBank/DDBJ databases">
        <authorList>
            <person name="Birren B."/>
            <person name="Nusbaum C."/>
            <person name="Abebe A."/>
            <person name="Abouelleil A."/>
            <person name="Adekoya E."/>
            <person name="Ait-zahra M."/>
            <person name="Allen N."/>
            <person name="Allen T."/>
            <person name="An P."/>
            <person name="Anderson M."/>
            <person name="Anderson S."/>
            <person name="Arachchi H."/>
            <person name="Armbruster J."/>
            <person name="Bachantsang P."/>
            <person name="Baldwin J."/>
            <person name="Barry A."/>
            <person name="Bayul T."/>
            <person name="Blitshsteyn B."/>
            <person name="Bloom T."/>
            <person name="Blye J."/>
            <person name="Boguslavskiy L."/>
            <person name="Borowsky M."/>
            <person name="Boukhgalter B."/>
            <person name="Brunache A."/>
            <person name="Butler J."/>
            <person name="Calixte N."/>
            <person name="Calvo S."/>
            <person name="Camarata J."/>
            <person name="Campo K."/>
            <person name="Chang J."/>
            <person name="Cheshatsang Y."/>
            <person name="Citroen M."/>
            <person name="Collymore A."/>
            <person name="Considine T."/>
            <person name="Cook A."/>
            <person name="Cooke P."/>
            <person name="Corum B."/>
            <person name="Cuomo C."/>
            <person name="David R."/>
            <person name="Dawoe T."/>
            <person name="Degray S."/>
            <person name="Dodge S."/>
            <person name="Dooley K."/>
            <person name="Dorje P."/>
            <person name="Dorjee K."/>
            <person name="Dorris L."/>
            <person name="Duffey N."/>
            <person name="Dupes A."/>
            <person name="Elkins T."/>
            <person name="Engels R."/>
            <person name="Erickson J."/>
            <person name="Farina A."/>
            <person name="Faro S."/>
            <person name="Ferreira P."/>
            <person name="Fischer H."/>
            <person name="Fitzgerald M."/>
            <person name="Foley K."/>
            <person name="Gage D."/>
            <person name="Galagan J."/>
            <person name="Gearin G."/>
            <person name="Gnerre S."/>
            <person name="Gnirke A."/>
            <person name="Goyette A."/>
            <person name="Graham J."/>
            <person name="Grandbois E."/>
            <person name="Gyaltsen K."/>
            <person name="Hafez N."/>
            <person name="Hagopian D."/>
            <person name="Hagos B."/>
            <person name="Hall J."/>
            <person name="Hatcher B."/>
            <person name="Heller A."/>
            <person name="Higgins H."/>
            <person name="Honan T."/>
            <person name="Horn A."/>
            <person name="Houde N."/>
            <person name="Hughes L."/>
            <person name="Hulme W."/>
            <person name="Husby E."/>
            <person name="Iliev I."/>
            <person name="Jaffe D."/>
            <person name="Jones C."/>
            <person name="Kamal M."/>
            <person name="Kamat A."/>
            <person name="Kamvysselis M."/>
            <person name="Karlsson E."/>
            <person name="Kells C."/>
            <person name="Kieu A."/>
            <person name="Kisner P."/>
            <person name="Kodira C."/>
            <person name="Kulbokas E."/>
            <person name="Labutti K."/>
            <person name="Lama D."/>
            <person name="Landers T."/>
            <person name="Leger J."/>
            <person name="Levine S."/>
            <person name="Lewis D."/>
            <person name="Lewis T."/>
            <person name="Lindblad-toh K."/>
            <person name="Liu X."/>
            <person name="Lokyitsang T."/>
            <person name="Lokyitsang Y."/>
            <person name="Lucien O."/>
            <person name="Lui A."/>
            <person name="Ma L.J."/>
            <person name="Mabbitt R."/>
            <person name="Macdonald J."/>
            <person name="Maclean C."/>
            <person name="Major J."/>
            <person name="Manning J."/>
            <person name="Marabella R."/>
            <person name="Maru K."/>
            <person name="Matthews C."/>
            <person name="Mauceli E."/>
            <person name="Mccarthy M."/>
            <person name="Mcdonough S."/>
            <person name="Mcghee T."/>
            <person name="Meldrim J."/>
            <person name="Meneus L."/>
            <person name="Mesirov J."/>
            <person name="Mihalev A."/>
            <person name="Mihova T."/>
            <person name="Mikkelsen T."/>
            <person name="Mlenga V."/>
            <person name="Moru K."/>
            <person name="Mozes J."/>
            <person name="Mulrain L."/>
            <person name="Munson G."/>
            <person name="Naylor J."/>
            <person name="Newes C."/>
            <person name="Nguyen C."/>
            <person name="Nguyen N."/>
            <person name="Nguyen T."/>
            <person name="Nicol R."/>
            <person name="Nielsen C."/>
            <person name="Nizzari M."/>
            <person name="Norbu C."/>
            <person name="Norbu N."/>
            <person name="O'donnell P."/>
            <person name="Okoawo O."/>
            <person name="O'leary S."/>
            <person name="Omotosho B."/>
            <person name="O'neill K."/>
            <person name="Osman S."/>
            <person name="Parker S."/>
            <person name="Perrin D."/>
            <person name="Phunkhang P."/>
            <person name="Piqani B."/>
            <person name="Purcell S."/>
            <person name="Rachupka T."/>
            <person name="Ramasamy U."/>
            <person name="Rameau R."/>
            <person name="Ray V."/>
            <person name="Raymond C."/>
            <person name="Retta R."/>
            <person name="Richardson S."/>
            <person name="Rise C."/>
            <person name="Rodriguez J."/>
            <person name="Rogers J."/>
            <person name="Rogov P."/>
            <person name="Rutman M."/>
            <person name="Schupbach R."/>
            <person name="Seaman C."/>
            <person name="Settipalli S."/>
            <person name="Sharpe T."/>
            <person name="Sheridan J."/>
            <person name="Sherpa N."/>
            <person name="Shi J."/>
            <person name="Smirnov S."/>
            <person name="Smith C."/>
            <person name="Sougnez C."/>
            <person name="Spencer B."/>
            <person name="Stalker J."/>
            <person name="Stange-thomann N."/>
            <person name="Stavropoulos S."/>
            <person name="Stetson K."/>
            <person name="Stone C."/>
            <person name="Stone S."/>
            <person name="Stubbs M."/>
            <person name="Talamas J."/>
            <person name="Tchuinga P."/>
            <person name="Tenzing P."/>
            <person name="Tesfaye S."/>
            <person name="Theodore J."/>
            <person name="Thoulutsang Y."/>
            <person name="Topham K."/>
            <person name="Towey S."/>
            <person name="Tsamla T."/>
            <person name="Tsomo N."/>
            <person name="Vallee D."/>
            <person name="Vassiliev H."/>
            <person name="Venkataraman V."/>
            <person name="Vinson J."/>
            <person name="Vo A."/>
            <person name="Wade C."/>
            <person name="Wang S."/>
            <person name="Wangchuk T."/>
            <person name="Wangdi T."/>
            <person name="Whittaker C."/>
            <person name="Wilkinson J."/>
            <person name="Wu Y."/>
            <person name="Wyman D."/>
            <person name="Yadav S."/>
            <person name="Yang S."/>
            <person name="Yang X."/>
            <person name="Yeager S."/>
            <person name="Yee E."/>
            <person name="Young G."/>
            <person name="Zainoun J."/>
            <person name="Zembeck L."/>
            <person name="Zimmer A."/>
            <person name="Zody M."/>
            <person name="Lander E."/>
        </authorList>
    </citation>
    <scope>NUCLEOTIDE SEQUENCE [LARGE SCALE GENOMIC DNA]</scope>
</reference>
<evidence type="ECO:0000256" key="7">
    <source>
        <dbReference type="ARBA" id="ARBA00022860"/>
    </source>
</evidence>
<dbReference type="SUPFAM" id="SSF56300">
    <property type="entry name" value="Metallo-dependent phosphatases"/>
    <property type="match status" value="1"/>
</dbReference>
<proteinExistence type="inferred from homology"/>
<evidence type="ECO:0000256" key="3">
    <source>
        <dbReference type="ARBA" id="ARBA00009905"/>
    </source>
</evidence>
<comment type="similarity">
    <text evidence="3">Belongs to the PPP phosphatase family. PP-2B subfamily.</text>
</comment>
<dbReference type="Ensembl" id="ENSCSAVT00000007461.1">
    <property type="protein sequence ID" value="ENSCSAVP00000007364.1"/>
    <property type="gene ID" value="ENSCSAVG00000004397.1"/>
</dbReference>
<keyword evidence="5 12" id="KW-0378">Hydrolase</keyword>
<sequence>VPFPPSHKLTVKEVFVNDKPKIELLKEHFMQEGRVEDDVALQIINLGSELLRKEKTMVDIEAPVTVCGDIHGQFFDLMKLFEVGGNPATTKYLFLGDYVDRGYYSIECVLYLWALKILYPGTLHLLRGNHECRHLTEYFTFKQECTIKYSDKVYDACMNGFDCLPLAALMNQQFLCVHGGLSPELNSLEDIKKASPAINHCKYHQYCLTMAVTMHNGQMSEFRWIGSKNLQPSARCAIFCGPIRLRSLETSTRRSISRIILFGDFQMCMISYKFLPKYISRPSVYPAVCEFLQKNSLLSLIRAHEAQDAGYRMYKKSSTTGFPSLITIFSAPNYLDVYNNKAAVLKYENNVMNIRQFNCSPHPYWLPNFMDVFTWSLPFVGEKVTEMLVNVLNICSDDELMAERDDSFEGGYPAARKEVIRNKIRAIGKMARVFSVLRKESETVLELKGLTPSGMLPMGVLSGGATSLQTGHKPSTPPFLIPNPPTAISGINPAGIRSFEEAKGLDRVNERMPPRRNG</sequence>